<evidence type="ECO:0000313" key="4">
    <source>
        <dbReference type="Proteomes" id="UP001162881"/>
    </source>
</evidence>
<proteinExistence type="predicted"/>
<evidence type="ECO:0000256" key="1">
    <source>
        <dbReference type="SAM" id="MobiDB-lite"/>
    </source>
</evidence>
<dbReference type="EMBL" id="JALHLF010000032">
    <property type="protein sequence ID" value="MCJ2183011.1"/>
    <property type="molecule type" value="Genomic_DNA"/>
</dbReference>
<name>A0ABT0BD84_9SPHN</name>
<keyword evidence="4" id="KW-1185">Reference proteome</keyword>
<feature type="region of interest" description="Disordered" evidence="1">
    <location>
        <begin position="151"/>
        <end position="172"/>
    </location>
</feature>
<keyword evidence="2" id="KW-1133">Transmembrane helix</keyword>
<dbReference type="Proteomes" id="UP001162881">
    <property type="component" value="Unassembled WGS sequence"/>
</dbReference>
<sequence length="172" mass="18720">MNLPFIDTIWTVRGSLALIPPRTSAETFAALDDQFQADGTRTAIDGDTLTFRKKDPRAQDKMAIYRSGTLTVEQGQTTSRLVYAMNSGTLLFCFALPFFFVAVALLLKDAKTSGLVFAGIFAALYIAGRILEPWLIRKAFTKRLNGEAEAPDTAPVAARDPGAPLQQSAHHA</sequence>
<evidence type="ECO:0000256" key="2">
    <source>
        <dbReference type="SAM" id="Phobius"/>
    </source>
</evidence>
<reference evidence="3" key="1">
    <citation type="submission" date="2022-03" db="EMBL/GenBank/DDBJ databases">
        <title>Identification of a novel bacterium isolated from mangrove sediments.</title>
        <authorList>
            <person name="Pan X."/>
        </authorList>
    </citation>
    <scope>NUCLEOTIDE SEQUENCE</scope>
    <source>
        <strain evidence="3">B1949</strain>
    </source>
</reference>
<evidence type="ECO:0000313" key="3">
    <source>
        <dbReference type="EMBL" id="MCJ2183011.1"/>
    </source>
</evidence>
<feature type="transmembrane region" description="Helical" evidence="2">
    <location>
        <begin position="89"/>
        <end position="107"/>
    </location>
</feature>
<comment type="caution">
    <text evidence="3">The sequence shown here is derived from an EMBL/GenBank/DDBJ whole genome shotgun (WGS) entry which is preliminary data.</text>
</comment>
<keyword evidence="2" id="KW-0472">Membrane</keyword>
<protein>
    <submittedName>
        <fullName evidence="3">Uncharacterized protein</fullName>
    </submittedName>
</protein>
<accession>A0ABT0BD84</accession>
<keyword evidence="2" id="KW-0812">Transmembrane</keyword>
<organism evidence="3 4">
    <name type="scientific">Novosphingobium organovorum</name>
    <dbReference type="NCBI Taxonomy" id="2930092"/>
    <lineage>
        <taxon>Bacteria</taxon>
        <taxon>Pseudomonadati</taxon>
        <taxon>Pseudomonadota</taxon>
        <taxon>Alphaproteobacteria</taxon>
        <taxon>Sphingomonadales</taxon>
        <taxon>Sphingomonadaceae</taxon>
        <taxon>Novosphingobium</taxon>
    </lineage>
</organism>
<gene>
    <name evidence="3" type="ORF">MTR62_09935</name>
</gene>
<dbReference type="RefSeq" id="WP_244020077.1">
    <property type="nucleotide sequence ID" value="NZ_JALHLF010000032.1"/>
</dbReference>
<feature type="transmembrane region" description="Helical" evidence="2">
    <location>
        <begin position="113"/>
        <end position="131"/>
    </location>
</feature>